<sequence length="273" mass="31080">MPHLTDAQSKDHLESFEEFFEHLNRATKAVLPRSVRRYHDVVVLLLRWQDDDLGTETEVNDLESVLRDLYHYRTERYLIPSSDSATQLEYRLNDFRKAHDRDSSLLLLYYGGHGSLDFNKQRPSRSVWQATRVGGASLIWSDLQGILERAKSDVVFILDCCFAASAARCAGSKEGLWACNSEVTTTGVNDNSFTRNLIEELKSLSTSRFNIAMLHARLMKRYRKPGPHMLLTEPWYTYLGDTALASTEISPQPSIQTDTPGKISCVISPSYRL</sequence>
<keyword evidence="3" id="KW-0408">Iron</keyword>
<dbReference type="GO" id="GO:0006508">
    <property type="term" value="P:proteolysis"/>
    <property type="evidence" value="ECO:0007669"/>
    <property type="project" value="InterPro"/>
</dbReference>
<dbReference type="PROSITE" id="PS50810">
    <property type="entry name" value="FRATAXIN_2"/>
    <property type="match status" value="1"/>
</dbReference>
<dbReference type="EMBL" id="CAOQHR010000008">
    <property type="protein sequence ID" value="CAI6338130.1"/>
    <property type="molecule type" value="Genomic_DNA"/>
</dbReference>
<gene>
    <name evidence="5" type="ORF">PDIGIT_LOCUS11255</name>
</gene>
<name>A0A9W4ULE2_9PLEO</name>
<proteinExistence type="inferred from homology"/>
<dbReference type="GO" id="GO:0004197">
    <property type="term" value="F:cysteine-type endopeptidase activity"/>
    <property type="evidence" value="ECO:0007669"/>
    <property type="project" value="InterPro"/>
</dbReference>
<organism evidence="5 6">
    <name type="scientific">Periconia digitata</name>
    <dbReference type="NCBI Taxonomy" id="1303443"/>
    <lineage>
        <taxon>Eukaryota</taxon>
        <taxon>Fungi</taxon>
        <taxon>Dikarya</taxon>
        <taxon>Ascomycota</taxon>
        <taxon>Pezizomycotina</taxon>
        <taxon>Dothideomycetes</taxon>
        <taxon>Pleosporomycetidae</taxon>
        <taxon>Pleosporales</taxon>
        <taxon>Massarineae</taxon>
        <taxon>Periconiaceae</taxon>
        <taxon>Periconia</taxon>
    </lineage>
</organism>
<evidence type="ECO:0000256" key="3">
    <source>
        <dbReference type="ARBA" id="ARBA00023004"/>
    </source>
</evidence>
<dbReference type="Proteomes" id="UP001152607">
    <property type="component" value="Unassembled WGS sequence"/>
</dbReference>
<dbReference type="GO" id="GO:0016226">
    <property type="term" value="P:iron-sulfur cluster assembly"/>
    <property type="evidence" value="ECO:0007669"/>
    <property type="project" value="InterPro"/>
</dbReference>
<comment type="caution">
    <text evidence="5">The sequence shown here is derived from an EMBL/GenBank/DDBJ whole genome shotgun (WGS) entry which is preliminary data.</text>
</comment>
<dbReference type="InterPro" id="IPR011600">
    <property type="entry name" value="Pept_C14_caspase"/>
</dbReference>
<dbReference type="GO" id="GO:0005737">
    <property type="term" value="C:cytoplasm"/>
    <property type="evidence" value="ECO:0007669"/>
    <property type="project" value="UniProtKB-ARBA"/>
</dbReference>
<dbReference type="GO" id="GO:0006826">
    <property type="term" value="P:iron ion transport"/>
    <property type="evidence" value="ECO:0007669"/>
    <property type="project" value="UniProtKB-KW"/>
</dbReference>
<keyword evidence="2" id="KW-0813">Transport</keyword>
<keyword evidence="2" id="KW-0410">Iron transport</keyword>
<dbReference type="SUPFAM" id="SSF55387">
    <property type="entry name" value="Frataxin/Nqo15-like"/>
    <property type="match status" value="1"/>
</dbReference>
<dbReference type="OrthoDB" id="3688820at2759"/>
<keyword evidence="6" id="KW-1185">Reference proteome</keyword>
<dbReference type="GO" id="GO:0008199">
    <property type="term" value="F:ferric iron binding"/>
    <property type="evidence" value="ECO:0007669"/>
    <property type="project" value="InterPro"/>
</dbReference>
<accession>A0A9W4ULE2</accession>
<reference evidence="5" key="1">
    <citation type="submission" date="2023-01" db="EMBL/GenBank/DDBJ databases">
        <authorList>
            <person name="Van Ghelder C."/>
            <person name="Rancurel C."/>
        </authorList>
    </citation>
    <scope>NUCLEOTIDE SEQUENCE</scope>
    <source>
        <strain evidence="5">CNCM I-4278</strain>
    </source>
</reference>
<protein>
    <recommendedName>
        <fullName evidence="4">Peptidase C14 caspase domain-containing protein</fullName>
    </recommendedName>
</protein>
<dbReference type="Pfam" id="PF00656">
    <property type="entry name" value="Peptidase_C14"/>
    <property type="match status" value="1"/>
</dbReference>
<evidence type="ECO:0000256" key="1">
    <source>
        <dbReference type="ARBA" id="ARBA00008183"/>
    </source>
</evidence>
<evidence type="ECO:0000313" key="6">
    <source>
        <dbReference type="Proteomes" id="UP001152607"/>
    </source>
</evidence>
<dbReference type="InterPro" id="IPR036524">
    <property type="entry name" value="Frataxin/CyaY_sf"/>
</dbReference>
<comment type="similarity">
    <text evidence="1">Belongs to the frataxin family.</text>
</comment>
<evidence type="ECO:0000256" key="2">
    <source>
        <dbReference type="ARBA" id="ARBA00022496"/>
    </source>
</evidence>
<evidence type="ECO:0000313" key="5">
    <source>
        <dbReference type="EMBL" id="CAI6338130.1"/>
    </source>
</evidence>
<dbReference type="InterPro" id="IPR002908">
    <property type="entry name" value="Frataxin/CyaY"/>
</dbReference>
<keyword evidence="2" id="KW-0406">Ion transport</keyword>
<evidence type="ECO:0000259" key="4">
    <source>
        <dbReference type="Pfam" id="PF00656"/>
    </source>
</evidence>
<feature type="domain" description="Peptidase C14 caspase" evidence="4">
    <location>
        <begin position="54"/>
        <end position="164"/>
    </location>
</feature>
<dbReference type="AlphaFoldDB" id="A0A9W4ULE2"/>
<dbReference type="Gene3D" id="3.40.50.1460">
    <property type="match status" value="1"/>
</dbReference>